<evidence type="ECO:0000313" key="1">
    <source>
        <dbReference type="EMBL" id="MCS3920751.1"/>
    </source>
</evidence>
<reference evidence="1 2" key="1">
    <citation type="submission" date="2022-08" db="EMBL/GenBank/DDBJ databases">
        <title>Bacterial and archaeal communities from various locations to study Microbial Dark Matter (Phase II).</title>
        <authorList>
            <person name="Stepanauskas R."/>
        </authorList>
    </citation>
    <scope>NUCLEOTIDE SEQUENCE [LARGE SCALE GENOMIC DNA]</scope>
    <source>
        <strain evidence="1 2">PD1</strain>
    </source>
</reference>
<name>A0ABT2ES36_9BACT</name>
<dbReference type="NCBIfam" id="TIGR02436">
    <property type="entry name" value="four helix bundle protein"/>
    <property type="match status" value="1"/>
</dbReference>
<dbReference type="InterPro" id="IPR012657">
    <property type="entry name" value="23S_rRNA-intervening_sequence"/>
</dbReference>
<gene>
    <name evidence="1" type="ORF">M2350_003186</name>
</gene>
<sequence length="102" mass="11735">MTRIYQFVRRFPSSERFGLVAQIQRAATSVPANIAEGWGRGTTKEFVQFLRFARGSLYELETHLVVANRLGFCDQKALNELLSETEKISRMIVALIRTLEKR</sequence>
<dbReference type="Gene3D" id="1.20.1440.60">
    <property type="entry name" value="23S rRNA-intervening sequence"/>
    <property type="match status" value="1"/>
</dbReference>
<dbReference type="InterPro" id="IPR036583">
    <property type="entry name" value="23S_rRNA_IVS_sf"/>
</dbReference>
<dbReference type="PANTHER" id="PTHR38471:SF2">
    <property type="entry name" value="FOUR HELIX BUNDLE PROTEIN"/>
    <property type="match status" value="1"/>
</dbReference>
<keyword evidence="2" id="KW-1185">Reference proteome</keyword>
<dbReference type="PANTHER" id="PTHR38471">
    <property type="entry name" value="FOUR HELIX BUNDLE PROTEIN"/>
    <property type="match status" value="1"/>
</dbReference>
<dbReference type="Proteomes" id="UP001204798">
    <property type="component" value="Unassembled WGS sequence"/>
</dbReference>
<protein>
    <submittedName>
        <fullName evidence="1">Four helix bundle protein</fullName>
    </submittedName>
</protein>
<dbReference type="Pfam" id="PF05635">
    <property type="entry name" value="23S_rRNA_IVP"/>
    <property type="match status" value="1"/>
</dbReference>
<organism evidence="1 2">
    <name type="scientific">Candidatus Fervidibacter sacchari</name>
    <dbReference type="NCBI Taxonomy" id="1448929"/>
    <lineage>
        <taxon>Bacteria</taxon>
        <taxon>Candidatus Fervidibacterota</taxon>
        <taxon>Candidatus Fervidibacter</taxon>
    </lineage>
</organism>
<dbReference type="EMBL" id="JANUCP010000006">
    <property type="protein sequence ID" value="MCS3920751.1"/>
    <property type="molecule type" value="Genomic_DNA"/>
</dbReference>
<comment type="caution">
    <text evidence="1">The sequence shown here is derived from an EMBL/GenBank/DDBJ whole genome shotgun (WGS) entry which is preliminary data.</text>
</comment>
<evidence type="ECO:0000313" key="2">
    <source>
        <dbReference type="Proteomes" id="UP001204798"/>
    </source>
</evidence>
<dbReference type="SUPFAM" id="SSF158446">
    <property type="entry name" value="IVS-encoded protein-like"/>
    <property type="match status" value="1"/>
</dbReference>
<dbReference type="CDD" id="cd16377">
    <property type="entry name" value="23S_rRNA_IVP_like"/>
    <property type="match status" value="1"/>
</dbReference>
<proteinExistence type="predicted"/>
<accession>A0ABT2ES36</accession>